<dbReference type="SUPFAM" id="SSF53756">
    <property type="entry name" value="UDP-Glycosyltransferase/glycogen phosphorylase"/>
    <property type="match status" value="1"/>
</dbReference>
<dbReference type="InterPro" id="IPR001296">
    <property type="entry name" value="Glyco_trans_1"/>
</dbReference>
<feature type="non-terminal residue" evidence="4">
    <location>
        <position position="282"/>
    </location>
</feature>
<evidence type="ECO:0000313" key="4">
    <source>
        <dbReference type="EMBL" id="GAH50708.1"/>
    </source>
</evidence>
<dbReference type="InterPro" id="IPR056442">
    <property type="entry name" value="GINT1_N"/>
</dbReference>
<sequence length="282" mass="30314">LRQEAAVRFLGGRERGELLGLYSDYDMVLVPSVCEEGGPLVAIEALARGVPVVAARSGGIVDAVSDGVEGLLVEPGDASALAGAVRRLSGDSSLRREMARRAIEKVRARFLLEDHVMQTETLLARVAAAGRPQKTVTVPADGDVSHVASPKPSGARRRPNVRRALALLAGLADHVGHRILSRGRAEWSIGVCNGPGPFRLEPCPDASNPVLTAADVTDVRASFVADPFMILSGGVWHMFFEVMDAQRRLGVIGLATSDDARRWTYQRVVLAEPFHLSYPHVF</sequence>
<dbReference type="Gene3D" id="3.40.50.2000">
    <property type="entry name" value="Glycogen Phosphorylase B"/>
    <property type="match status" value="2"/>
</dbReference>
<accession>X1HZH0</accession>
<dbReference type="Pfam" id="PF24793">
    <property type="entry name" value="GINT1_N"/>
    <property type="match status" value="1"/>
</dbReference>
<protein>
    <submittedName>
        <fullName evidence="4">Uncharacterized protein</fullName>
    </submittedName>
</protein>
<dbReference type="SUPFAM" id="SSF75005">
    <property type="entry name" value="Arabinanase/levansucrase/invertase"/>
    <property type="match status" value="1"/>
</dbReference>
<dbReference type="InterPro" id="IPR023296">
    <property type="entry name" value="Glyco_hydro_beta-prop_sf"/>
</dbReference>
<dbReference type="InterPro" id="IPR050194">
    <property type="entry name" value="Glycosyltransferase_grp1"/>
</dbReference>
<dbReference type="AlphaFoldDB" id="X1HZH0"/>
<dbReference type="EMBL" id="BARU01021908">
    <property type="protein sequence ID" value="GAH50708.1"/>
    <property type="molecule type" value="Genomic_DNA"/>
</dbReference>
<dbReference type="Pfam" id="PF00534">
    <property type="entry name" value="Glycos_transf_1"/>
    <property type="match status" value="1"/>
</dbReference>
<dbReference type="PANTHER" id="PTHR45947:SF3">
    <property type="entry name" value="SULFOQUINOVOSYL TRANSFERASE SQD2"/>
    <property type="match status" value="1"/>
</dbReference>
<reference evidence="4" key="1">
    <citation type="journal article" date="2014" name="Front. Microbiol.">
        <title>High frequency of phylogenetically diverse reductive dehalogenase-homologous genes in deep subseafloor sedimentary metagenomes.</title>
        <authorList>
            <person name="Kawai M."/>
            <person name="Futagami T."/>
            <person name="Toyoda A."/>
            <person name="Takaki Y."/>
            <person name="Nishi S."/>
            <person name="Hori S."/>
            <person name="Arai W."/>
            <person name="Tsubouchi T."/>
            <person name="Morono Y."/>
            <person name="Uchiyama I."/>
            <person name="Ito T."/>
            <person name="Fujiyama A."/>
            <person name="Inagaki F."/>
            <person name="Takami H."/>
        </authorList>
    </citation>
    <scope>NUCLEOTIDE SEQUENCE</scope>
    <source>
        <strain evidence="4">Expedition CK06-06</strain>
    </source>
</reference>
<gene>
    <name evidence="4" type="ORF">S03H2_35781</name>
</gene>
<feature type="domain" description="Glycosyl transferase family 1" evidence="2">
    <location>
        <begin position="4"/>
        <end position="104"/>
    </location>
</feature>
<feature type="region of interest" description="Disordered" evidence="1">
    <location>
        <begin position="137"/>
        <end position="157"/>
    </location>
</feature>
<dbReference type="PANTHER" id="PTHR45947">
    <property type="entry name" value="SULFOQUINOVOSYL TRANSFERASE SQD2"/>
    <property type="match status" value="1"/>
</dbReference>
<dbReference type="Gene3D" id="2.115.10.20">
    <property type="entry name" value="Glycosyl hydrolase domain, family 43"/>
    <property type="match status" value="1"/>
</dbReference>
<evidence type="ECO:0000256" key="1">
    <source>
        <dbReference type="SAM" id="MobiDB-lite"/>
    </source>
</evidence>
<evidence type="ECO:0000259" key="2">
    <source>
        <dbReference type="Pfam" id="PF00534"/>
    </source>
</evidence>
<dbReference type="GO" id="GO:0016757">
    <property type="term" value="F:glycosyltransferase activity"/>
    <property type="evidence" value="ECO:0007669"/>
    <property type="project" value="InterPro"/>
</dbReference>
<organism evidence="4">
    <name type="scientific">marine sediment metagenome</name>
    <dbReference type="NCBI Taxonomy" id="412755"/>
    <lineage>
        <taxon>unclassified sequences</taxon>
        <taxon>metagenomes</taxon>
        <taxon>ecological metagenomes</taxon>
    </lineage>
</organism>
<name>X1HZH0_9ZZZZ</name>
<evidence type="ECO:0000259" key="3">
    <source>
        <dbReference type="Pfam" id="PF24793"/>
    </source>
</evidence>
<comment type="caution">
    <text evidence="4">The sequence shown here is derived from an EMBL/GenBank/DDBJ whole genome shotgun (WGS) entry which is preliminary data.</text>
</comment>
<dbReference type="CDD" id="cd03801">
    <property type="entry name" value="GT4_PimA-like"/>
    <property type="match status" value="1"/>
</dbReference>
<feature type="non-terminal residue" evidence="4">
    <location>
        <position position="1"/>
    </location>
</feature>
<feature type="domain" description="Glucosamine inositolphosphorylceramide transferase 1 N-terminal" evidence="3">
    <location>
        <begin position="185"/>
        <end position="282"/>
    </location>
</feature>
<proteinExistence type="predicted"/>